<keyword evidence="2" id="KW-0223">Dioxygenase</keyword>
<dbReference type="InterPro" id="IPR009770">
    <property type="entry name" value="HGLS"/>
</dbReference>
<evidence type="ECO:0000313" key="9">
    <source>
        <dbReference type="EMBL" id="SEN87251.1"/>
    </source>
</evidence>
<keyword evidence="4" id="KW-0408">Iron</keyword>
<dbReference type="STRING" id="77097.SAMN04490369_102830"/>
<evidence type="ECO:0000256" key="2">
    <source>
        <dbReference type="ARBA" id="ARBA00022964"/>
    </source>
</evidence>
<dbReference type="PANTHER" id="PTHR39479">
    <property type="match status" value="1"/>
</dbReference>
<accession>A0A1H8K390</accession>
<dbReference type="AlphaFoldDB" id="A0A1H8K390"/>
<evidence type="ECO:0000256" key="8">
    <source>
        <dbReference type="ARBA" id="ARBA00035045"/>
    </source>
</evidence>
<dbReference type="Gene3D" id="3.10.180.80">
    <property type="entry name" value="Uncharacterised protein PF07063, DUF1338"/>
    <property type="match status" value="1"/>
</dbReference>
<gene>
    <name evidence="9" type="ORF">SAMN04490369_102830</name>
</gene>
<dbReference type="EMBL" id="FODB01000028">
    <property type="protein sequence ID" value="SEN87251.1"/>
    <property type="molecule type" value="Genomic_DNA"/>
</dbReference>
<dbReference type="EC" id="1.13.11.93" evidence="6"/>
<dbReference type="Pfam" id="PF07063">
    <property type="entry name" value="HGLS"/>
    <property type="match status" value="1"/>
</dbReference>
<evidence type="ECO:0000256" key="6">
    <source>
        <dbReference type="ARBA" id="ARBA00035023"/>
    </source>
</evidence>
<evidence type="ECO:0000256" key="4">
    <source>
        <dbReference type="ARBA" id="ARBA00023004"/>
    </source>
</evidence>
<protein>
    <recommendedName>
        <fullName evidence="7">2-oxoadipate dioxygenase/decarboxylase</fullName>
        <ecNumber evidence="6">1.13.11.93</ecNumber>
    </recommendedName>
    <alternativeName>
        <fullName evidence="8">2-hydroxyglutarate synthase</fullName>
    </alternativeName>
</protein>
<dbReference type="InterPro" id="IPR047869">
    <property type="entry name" value="YdcJ_bac-like"/>
</dbReference>
<sequence length="456" mass="50731">MDAAYVSADDIRDQFSKAMSAMYQQEVPQYGTLLSLVERVNRDVLANDADLARTLETSDELARLSVERHGAIRVGLPEELALLRRMFAVMGMYPVGYYDLAAAGVPVHSTAFRPVDDDALRRNPFRVFTSLLRLELIENAALREQAREILSHREIVTPEAQALIARCEEQGGLNATDAKAFVQAALNTFRWHHDATVDRATYDRLHQEHRLIADVVSFRGPHINHLTPRTLGIDAVQQQMPSVGIDPKAVIEGPPRRRCPILLRQTSFKALEETITFADSVAGHHTARFGEIEQRGVALTQKGRALYDQLLAQSRQLPAAQDNATHQAHLAEVFQAFPDDLDTLRREGLAFFHYYAAPDAKVSLPEHIDAETLEALVDQGALLCQPMIYEDFLPVSAAGIFQSNLGGEQRDEYASQANQAQFERDLGASVINEIALYEQRQQASLDKALAVLAGRC</sequence>
<dbReference type="SMART" id="SM01150">
    <property type="entry name" value="DUF1338"/>
    <property type="match status" value="1"/>
</dbReference>
<name>A0A1H8K390_9GAMM</name>
<dbReference type="RefSeq" id="WP_089675446.1">
    <property type="nucleotide sequence ID" value="NZ_FODB01000028.1"/>
</dbReference>
<comment type="similarity">
    <text evidence="5">Belongs to the 2-oxoadipate dioxygenase/decarboxylase family.</text>
</comment>
<proteinExistence type="inferred from homology"/>
<evidence type="ECO:0000256" key="3">
    <source>
        <dbReference type="ARBA" id="ARBA00023002"/>
    </source>
</evidence>
<dbReference type="CDD" id="cd16348">
    <property type="entry name" value="VOC_YdcJ_like"/>
    <property type="match status" value="1"/>
</dbReference>
<evidence type="ECO:0000313" key="10">
    <source>
        <dbReference type="Proteomes" id="UP000199493"/>
    </source>
</evidence>
<evidence type="ECO:0000256" key="5">
    <source>
        <dbReference type="ARBA" id="ARBA00035013"/>
    </source>
</evidence>
<dbReference type="Proteomes" id="UP000199493">
    <property type="component" value="Unassembled WGS sequence"/>
</dbReference>
<comment type="cofactor">
    <cofactor evidence="1">
        <name>Fe(2+)</name>
        <dbReference type="ChEBI" id="CHEBI:29033"/>
    </cofactor>
</comment>
<evidence type="ECO:0000256" key="1">
    <source>
        <dbReference type="ARBA" id="ARBA00001954"/>
    </source>
</evidence>
<reference evidence="9 10" key="1">
    <citation type="submission" date="2016-10" db="EMBL/GenBank/DDBJ databases">
        <authorList>
            <person name="de Groot N.N."/>
        </authorList>
    </citation>
    <scope>NUCLEOTIDE SEQUENCE [LARGE SCALE GENOMIC DNA]</scope>
    <source>
        <strain evidence="9 10">558</strain>
    </source>
</reference>
<dbReference type="PANTHER" id="PTHR39479:SF2">
    <property type="entry name" value="2-OXOADIPATE DIOXYGENASE_DECARBOXYLASE"/>
    <property type="match status" value="1"/>
</dbReference>
<dbReference type="GO" id="GO:0051213">
    <property type="term" value="F:dioxygenase activity"/>
    <property type="evidence" value="ECO:0007669"/>
    <property type="project" value="UniProtKB-KW"/>
</dbReference>
<keyword evidence="3" id="KW-0560">Oxidoreductase</keyword>
<organism evidence="9 10">
    <name type="scientific">Vreelandella aquamarina</name>
    <dbReference type="NCBI Taxonomy" id="77097"/>
    <lineage>
        <taxon>Bacteria</taxon>
        <taxon>Pseudomonadati</taxon>
        <taxon>Pseudomonadota</taxon>
        <taxon>Gammaproteobacteria</taxon>
        <taxon>Oceanospirillales</taxon>
        <taxon>Halomonadaceae</taxon>
        <taxon>Vreelandella</taxon>
    </lineage>
</organism>
<evidence type="ECO:0000256" key="7">
    <source>
        <dbReference type="ARBA" id="ARBA00035034"/>
    </source>
</evidence>